<evidence type="ECO:0000313" key="1">
    <source>
        <dbReference type="EMBL" id="MFC1409150.1"/>
    </source>
</evidence>
<dbReference type="Gene3D" id="3.40.50.720">
    <property type="entry name" value="NAD(P)-binding Rossmann-like Domain"/>
    <property type="match status" value="1"/>
</dbReference>
<dbReference type="PANTHER" id="PTHR43103:SF3">
    <property type="entry name" value="ADP-L-GLYCERO-D-MANNO-HEPTOSE-6-EPIMERASE"/>
    <property type="match status" value="1"/>
</dbReference>
<name>A0ABV6V5Z9_9ACTN</name>
<dbReference type="Proteomes" id="UP001592582">
    <property type="component" value="Unassembled WGS sequence"/>
</dbReference>
<proteinExistence type="predicted"/>
<comment type="caution">
    <text evidence="1">The sequence shown here is derived from an EMBL/GenBank/DDBJ whole genome shotgun (WGS) entry which is preliminary data.</text>
</comment>
<dbReference type="InterPro" id="IPR036291">
    <property type="entry name" value="NAD(P)-bd_dom_sf"/>
</dbReference>
<dbReference type="InterPro" id="IPR001509">
    <property type="entry name" value="Epimerase_deHydtase"/>
</dbReference>
<reference evidence="1 2" key="1">
    <citation type="submission" date="2024-09" db="EMBL/GenBank/DDBJ databases">
        <authorList>
            <person name="Lee S.D."/>
        </authorList>
    </citation>
    <scope>NUCLEOTIDE SEQUENCE [LARGE SCALE GENOMIC DNA]</scope>
    <source>
        <strain evidence="1 2">N1-1</strain>
    </source>
</reference>
<dbReference type="PANTHER" id="PTHR43103">
    <property type="entry name" value="NUCLEOSIDE-DIPHOSPHATE-SUGAR EPIMERASE"/>
    <property type="match status" value="1"/>
</dbReference>
<gene>
    <name evidence="1" type="ORF">ACEZDG_07615</name>
</gene>
<sequence>MIDQERRRIAVLGGTGFIGRALCEALSGAGDEVFAFARNEPAVLPAGSFRRFDLGTGTPAELAEILRADGVDTVVNAAGGMWGLTDEQMVDANVGMVRRIMEALTLLQGPVRLVQLGSVHEYGLAPVGTVQSEDFEPRPQMVYGELKLESTRLIAEAVSAGELDAVVLRVGNVVGAGQPGHSLLGVMARKLAEASAAGVPAELTLAPLTARRDFLGLADAVLAVSAAIRAAAPAPVVNVGRGEGVSARTMVELLIEVSGVPTVVTEDPGPVGAGPETDWQCLDAGLARRTLGWEPLEPLSAAVKGLWQAVASEQG</sequence>
<organism evidence="1 2">
    <name type="scientific">Streptacidiphilus alkalitolerans</name>
    <dbReference type="NCBI Taxonomy" id="3342712"/>
    <lineage>
        <taxon>Bacteria</taxon>
        <taxon>Bacillati</taxon>
        <taxon>Actinomycetota</taxon>
        <taxon>Actinomycetes</taxon>
        <taxon>Kitasatosporales</taxon>
        <taxon>Streptomycetaceae</taxon>
        <taxon>Streptacidiphilus</taxon>
    </lineage>
</organism>
<dbReference type="Pfam" id="PF01370">
    <property type="entry name" value="Epimerase"/>
    <property type="match status" value="1"/>
</dbReference>
<dbReference type="SUPFAM" id="SSF51735">
    <property type="entry name" value="NAD(P)-binding Rossmann-fold domains"/>
    <property type="match status" value="1"/>
</dbReference>
<accession>A0ABV6V5Z9</accession>
<evidence type="ECO:0000313" key="2">
    <source>
        <dbReference type="Proteomes" id="UP001592582"/>
    </source>
</evidence>
<dbReference type="EMBL" id="JBHEZX010000003">
    <property type="protein sequence ID" value="MFC1409150.1"/>
    <property type="molecule type" value="Genomic_DNA"/>
</dbReference>
<protein>
    <submittedName>
        <fullName evidence="1">NAD-dependent epimerase/dehydratase family protein</fullName>
    </submittedName>
</protein>
<keyword evidence="2" id="KW-1185">Reference proteome</keyword>